<name>A0A285U3E8_9HYPH</name>
<dbReference type="OrthoDB" id="236271at2"/>
<keyword evidence="2" id="KW-1185">Reference proteome</keyword>
<protein>
    <recommendedName>
        <fullName evidence="3">DhnA family fructose-bisphosphate aldolase class Ia</fullName>
    </recommendedName>
</protein>
<dbReference type="AlphaFoldDB" id="A0A285U3E8"/>
<dbReference type="EMBL" id="OBQD01000002">
    <property type="protein sequence ID" value="SOC36217.1"/>
    <property type="molecule type" value="Genomic_DNA"/>
</dbReference>
<dbReference type="Proteomes" id="UP000219167">
    <property type="component" value="Unassembled WGS sequence"/>
</dbReference>
<dbReference type="RefSeq" id="WP_097136650.1">
    <property type="nucleotide sequence ID" value="NZ_OBQD01000002.1"/>
</dbReference>
<evidence type="ECO:0008006" key="3">
    <source>
        <dbReference type="Google" id="ProtNLM"/>
    </source>
</evidence>
<dbReference type="Gene3D" id="3.20.20.70">
    <property type="entry name" value="Aldolase class I"/>
    <property type="match status" value="1"/>
</dbReference>
<evidence type="ECO:0000313" key="2">
    <source>
        <dbReference type="Proteomes" id="UP000219167"/>
    </source>
</evidence>
<reference evidence="1 2" key="1">
    <citation type="submission" date="2017-08" db="EMBL/GenBank/DDBJ databases">
        <authorList>
            <person name="de Groot N.N."/>
        </authorList>
    </citation>
    <scope>NUCLEOTIDE SEQUENCE [LARGE SCALE GENOMIC DNA]</scope>
    <source>
        <strain evidence="1 2">JC85</strain>
    </source>
</reference>
<accession>A0A285U3E8</accession>
<organism evidence="1 2">
    <name type="scientific">Rhizobium subbaraonis</name>
    <dbReference type="NCBI Taxonomy" id="908946"/>
    <lineage>
        <taxon>Bacteria</taxon>
        <taxon>Pseudomonadati</taxon>
        <taxon>Pseudomonadota</taxon>
        <taxon>Alphaproteobacteria</taxon>
        <taxon>Hyphomicrobiales</taxon>
        <taxon>Rhizobiaceae</taxon>
        <taxon>Rhizobium/Agrobacterium group</taxon>
        <taxon>Rhizobium</taxon>
    </lineage>
</organism>
<proteinExistence type="predicted"/>
<sequence length="338" mass="37308">MLTRLDRKLANIRAGRYKPTDFIIADAKDSDVGAGVTATGFDYSVKPPRRRSRQEFIAQIEEIIQQDIVDIMLVSQSNLDLLDERGAFLGSEVKPAIRGNLETMCWGAVRHGTYTQTPSMPFRDANLARAIANYPTSGTDLALYSVSFSNDVERDVRTLNAFAEFRAEAARNNFKYFYEVFNPSVDIGLDREQIGEFVNDHIIKSLASVPRADRPLFLKTPYNGPKALEELVNFDSELIVGVLGGGAGTTRDTFELVAQSERYGARLALFGRKINLAEAPLHLIVLMRAVADGTLGPEEAVRAYHGELQKLGLTPTRALVDDRQITEDVLKVAAAKAA</sequence>
<evidence type="ECO:0000313" key="1">
    <source>
        <dbReference type="EMBL" id="SOC36217.1"/>
    </source>
</evidence>
<gene>
    <name evidence="1" type="ORF">SAMN05892877_102397</name>
</gene>
<dbReference type="InterPro" id="IPR013785">
    <property type="entry name" value="Aldolase_TIM"/>
</dbReference>